<evidence type="ECO:0000313" key="1">
    <source>
        <dbReference type="EMBL" id="SIP74041.1"/>
    </source>
</evidence>
<dbReference type="RefSeq" id="WP_086953465.1">
    <property type="nucleotide sequence ID" value="NZ_CAWNQC010000239.1"/>
</dbReference>
<sequence length="111" mass="12625">MKKSVLLITISLLLTGCTIKWVPARSNPTPFHEANSECQSSALQQFPVKNEVAQTSQLRTVRNSCGKDCSYEQSVPMTESYVIDVNQNSRNQAYGFCMQEKGWKQKTVYWL</sequence>
<dbReference type="AlphaFoldDB" id="A0A1N6MYZ3"/>
<name>A0A1N6MYZ3_9GAMM</name>
<gene>
    <name evidence="1" type="ORF">XIS1_490038</name>
</gene>
<evidence type="ECO:0000313" key="2">
    <source>
        <dbReference type="Proteomes" id="UP000196435"/>
    </source>
</evidence>
<dbReference type="Proteomes" id="UP000196435">
    <property type="component" value="Unassembled WGS sequence"/>
</dbReference>
<reference evidence="2" key="1">
    <citation type="submission" date="2016-12" db="EMBL/GenBank/DDBJ databases">
        <authorList>
            <person name="Gaudriault S."/>
        </authorList>
    </citation>
    <scope>NUCLEOTIDE SEQUENCE [LARGE SCALE GENOMIC DNA]</scope>
    <source>
        <strain evidence="2">HGB1681 (deposited as PTA-6826 in the American Type Culture Collection)</strain>
    </source>
</reference>
<dbReference type="EMBL" id="FTLG01000191">
    <property type="protein sequence ID" value="SIP74041.1"/>
    <property type="molecule type" value="Genomic_DNA"/>
</dbReference>
<protein>
    <recommendedName>
        <fullName evidence="3">Lipoprotein</fullName>
    </recommendedName>
</protein>
<organism evidence="1 2">
    <name type="scientific">Xenorhabdus innexi</name>
    <dbReference type="NCBI Taxonomy" id="290109"/>
    <lineage>
        <taxon>Bacteria</taxon>
        <taxon>Pseudomonadati</taxon>
        <taxon>Pseudomonadota</taxon>
        <taxon>Gammaproteobacteria</taxon>
        <taxon>Enterobacterales</taxon>
        <taxon>Morganellaceae</taxon>
        <taxon>Xenorhabdus</taxon>
    </lineage>
</organism>
<accession>A0A1N6MYZ3</accession>
<proteinExistence type="predicted"/>
<dbReference type="OrthoDB" id="6506626at2"/>
<dbReference type="PROSITE" id="PS51257">
    <property type="entry name" value="PROKAR_LIPOPROTEIN"/>
    <property type="match status" value="1"/>
</dbReference>
<evidence type="ECO:0008006" key="3">
    <source>
        <dbReference type="Google" id="ProtNLM"/>
    </source>
</evidence>